<name>A0A6A4IF44_9AGAR</name>
<reference evidence="1" key="1">
    <citation type="journal article" date="2019" name="Environ. Microbiol.">
        <title>Fungal ecological strategies reflected in gene transcription - a case study of two litter decomposers.</title>
        <authorList>
            <person name="Barbi F."/>
            <person name="Kohler A."/>
            <person name="Barry K."/>
            <person name="Baskaran P."/>
            <person name="Daum C."/>
            <person name="Fauchery L."/>
            <person name="Ihrmark K."/>
            <person name="Kuo A."/>
            <person name="LaButti K."/>
            <person name="Lipzen A."/>
            <person name="Morin E."/>
            <person name="Grigoriev I.V."/>
            <person name="Henrissat B."/>
            <person name="Lindahl B."/>
            <person name="Martin F."/>
        </authorList>
    </citation>
    <scope>NUCLEOTIDE SEQUENCE</scope>
    <source>
        <strain evidence="1">JB14</strain>
    </source>
</reference>
<sequence length="89" mass="10120">EAQVKSLEAQISELTRQKDAKLVELVSFRNILPPIHRIPAEILSNIFELACLPEDGIFQSKHTIVLYTHNLSSVCALWRKVALATPRLW</sequence>
<organism evidence="1 2">
    <name type="scientific">Gymnopus androsaceus JB14</name>
    <dbReference type="NCBI Taxonomy" id="1447944"/>
    <lineage>
        <taxon>Eukaryota</taxon>
        <taxon>Fungi</taxon>
        <taxon>Dikarya</taxon>
        <taxon>Basidiomycota</taxon>
        <taxon>Agaricomycotina</taxon>
        <taxon>Agaricomycetes</taxon>
        <taxon>Agaricomycetidae</taxon>
        <taxon>Agaricales</taxon>
        <taxon>Marasmiineae</taxon>
        <taxon>Omphalotaceae</taxon>
        <taxon>Gymnopus</taxon>
    </lineage>
</organism>
<protein>
    <submittedName>
        <fullName evidence="1">Uncharacterized protein</fullName>
    </submittedName>
</protein>
<evidence type="ECO:0000313" key="2">
    <source>
        <dbReference type="Proteomes" id="UP000799118"/>
    </source>
</evidence>
<dbReference type="Proteomes" id="UP000799118">
    <property type="component" value="Unassembled WGS sequence"/>
</dbReference>
<accession>A0A6A4IF44</accession>
<dbReference type="OrthoDB" id="3051796at2759"/>
<gene>
    <name evidence="1" type="ORF">BT96DRAFT_748924</name>
</gene>
<feature type="non-terminal residue" evidence="1">
    <location>
        <position position="89"/>
    </location>
</feature>
<dbReference type="AlphaFoldDB" id="A0A6A4IF44"/>
<proteinExistence type="predicted"/>
<evidence type="ECO:0000313" key="1">
    <source>
        <dbReference type="EMBL" id="KAE9407265.1"/>
    </source>
</evidence>
<keyword evidence="2" id="KW-1185">Reference proteome</keyword>
<dbReference type="EMBL" id="ML769397">
    <property type="protein sequence ID" value="KAE9407265.1"/>
    <property type="molecule type" value="Genomic_DNA"/>
</dbReference>
<feature type="non-terminal residue" evidence="1">
    <location>
        <position position="1"/>
    </location>
</feature>